<feature type="compositionally biased region" description="Pro residues" evidence="1">
    <location>
        <begin position="11"/>
        <end position="24"/>
    </location>
</feature>
<dbReference type="Gene3D" id="3.40.50.1000">
    <property type="entry name" value="HAD superfamily/HAD-like"/>
    <property type="match status" value="1"/>
</dbReference>
<accession>A0A7S1GZ24</accession>
<feature type="compositionally biased region" description="Basic and acidic residues" evidence="1">
    <location>
        <begin position="189"/>
        <end position="202"/>
    </location>
</feature>
<reference evidence="2" key="1">
    <citation type="submission" date="2021-01" db="EMBL/GenBank/DDBJ databases">
        <authorList>
            <person name="Corre E."/>
            <person name="Pelletier E."/>
            <person name="Niang G."/>
            <person name="Scheremetjew M."/>
            <person name="Finn R."/>
            <person name="Kale V."/>
            <person name="Holt S."/>
            <person name="Cochrane G."/>
            <person name="Meng A."/>
            <person name="Brown T."/>
            <person name="Cohen L."/>
        </authorList>
    </citation>
    <scope>NUCLEOTIDE SEQUENCE</scope>
    <source>
        <strain evidence="2">CCMP644</strain>
    </source>
</reference>
<dbReference type="InterPro" id="IPR041492">
    <property type="entry name" value="HAD_2"/>
</dbReference>
<gene>
    <name evidence="2" type="ORF">HAND00432_LOCUS13848</name>
</gene>
<organism evidence="2">
    <name type="scientific">Hemiselmis andersenii</name>
    <name type="common">Cryptophyte alga</name>
    <dbReference type="NCBI Taxonomy" id="464988"/>
    <lineage>
        <taxon>Eukaryota</taxon>
        <taxon>Cryptophyceae</taxon>
        <taxon>Cryptomonadales</taxon>
        <taxon>Hemiselmidaceae</taxon>
        <taxon>Hemiselmis</taxon>
    </lineage>
</organism>
<sequence>MAMISARLSPPLAPAAPQGPPPTPDFGRPPSNMPMPPSQRSIPNTPQRQPMSPSQPPISGLQQSTPGLTPVQGALGAPVPPPFPGGGPQIGTYSSNGGNQSQSFQNQQQQSFQQNGLHNSQMMPNPQGQAPQPPQQPRNGLYSTFQQHLSDTIPASQANVGGPATVDATPRLGILSARGPDGAPNRGNGTERESGTARGKREGWLSKVMLTKTPREVVEAGNAGLGDANGVGNGVANGHGPNGFGGGANGLGNGYRAQENGLGMNGGAPNFDDTIEMGSLNNFKPTAPTPPPRNRTLANGGSAGAAGQKMVIKRETVGIGSSFFKKFGKLMCGSNTLKSIDGDGDAPLVMAMEERRPDRSPVVHPGAPVRGGVPLTYGDEENVFNGGSNNSRRNMPNLPASFASNSSTVSKKLCALDFDLTMTQHQVLLYNNDEASIDMGVLFGAARIPMMQTFCKQLFDSGATLIIVTFNLKWVVEMVLRKLNVLHYFTRIYDRSDVHSAMGKPSLMRQLLGAYGVTGDQTILVDDDINNLNGCPCRTLHITGEAGMGPNDITNVLQQLEIR</sequence>
<dbReference type="EMBL" id="HBFX01022672">
    <property type="protein sequence ID" value="CAD8959346.1"/>
    <property type="molecule type" value="Transcribed_RNA"/>
</dbReference>
<proteinExistence type="predicted"/>
<protein>
    <submittedName>
        <fullName evidence="2">Uncharacterized protein</fullName>
    </submittedName>
</protein>
<name>A0A7S1GZ24_HEMAN</name>
<dbReference type="InterPro" id="IPR036412">
    <property type="entry name" value="HAD-like_sf"/>
</dbReference>
<dbReference type="AlphaFoldDB" id="A0A7S1GZ24"/>
<evidence type="ECO:0000313" key="2">
    <source>
        <dbReference type="EMBL" id="CAD8959346.1"/>
    </source>
</evidence>
<dbReference type="SUPFAM" id="SSF56784">
    <property type="entry name" value="HAD-like"/>
    <property type="match status" value="1"/>
</dbReference>
<dbReference type="Pfam" id="PF13419">
    <property type="entry name" value="HAD_2"/>
    <property type="match status" value="1"/>
</dbReference>
<feature type="region of interest" description="Disordered" evidence="1">
    <location>
        <begin position="173"/>
        <end position="202"/>
    </location>
</feature>
<feature type="compositionally biased region" description="Low complexity" evidence="1">
    <location>
        <begin position="90"/>
        <end position="130"/>
    </location>
</feature>
<feature type="region of interest" description="Disordered" evidence="1">
    <location>
        <begin position="1"/>
        <end position="141"/>
    </location>
</feature>
<dbReference type="InterPro" id="IPR023214">
    <property type="entry name" value="HAD_sf"/>
</dbReference>
<evidence type="ECO:0000256" key="1">
    <source>
        <dbReference type="SAM" id="MobiDB-lite"/>
    </source>
</evidence>